<protein>
    <submittedName>
        <fullName evidence="2">Uncharacterized protein</fullName>
    </submittedName>
</protein>
<feature type="compositionally biased region" description="Low complexity" evidence="1">
    <location>
        <begin position="118"/>
        <end position="139"/>
    </location>
</feature>
<feature type="region of interest" description="Disordered" evidence="1">
    <location>
        <begin position="1"/>
        <end position="38"/>
    </location>
</feature>
<sequence>MPGRPTPGAVASEPQLSPDPAAVAPEPQPLQVPAAATTADSCWLRPRAPYSTGSSLLSSCSRSNLGSLAVPPSSCARSNSGSLAVPPSSWARSNSGSPAAPRDPVSRSHLPVRPPSCPSSRSLWWVGSSRPSSGPRHPP</sequence>
<evidence type="ECO:0000256" key="1">
    <source>
        <dbReference type="SAM" id="MobiDB-lite"/>
    </source>
</evidence>
<proteinExistence type="predicted"/>
<accession>A0AAW1FFN9</accession>
<organism evidence="2 3">
    <name type="scientific">Zoarces viviparus</name>
    <name type="common">Viviparous eelpout</name>
    <name type="synonym">Blennius viviparus</name>
    <dbReference type="NCBI Taxonomy" id="48416"/>
    <lineage>
        <taxon>Eukaryota</taxon>
        <taxon>Metazoa</taxon>
        <taxon>Chordata</taxon>
        <taxon>Craniata</taxon>
        <taxon>Vertebrata</taxon>
        <taxon>Euteleostomi</taxon>
        <taxon>Actinopterygii</taxon>
        <taxon>Neopterygii</taxon>
        <taxon>Teleostei</taxon>
        <taxon>Neoteleostei</taxon>
        <taxon>Acanthomorphata</taxon>
        <taxon>Eupercaria</taxon>
        <taxon>Perciformes</taxon>
        <taxon>Cottioidei</taxon>
        <taxon>Zoarcales</taxon>
        <taxon>Zoarcidae</taxon>
        <taxon>Zoarcinae</taxon>
        <taxon>Zoarces</taxon>
    </lineage>
</organism>
<evidence type="ECO:0000313" key="3">
    <source>
        <dbReference type="Proteomes" id="UP001488805"/>
    </source>
</evidence>
<evidence type="ECO:0000313" key="2">
    <source>
        <dbReference type="EMBL" id="KAK9533217.1"/>
    </source>
</evidence>
<name>A0AAW1FFN9_ZOAVI</name>
<comment type="caution">
    <text evidence="2">The sequence shown here is derived from an EMBL/GenBank/DDBJ whole genome shotgun (WGS) entry which is preliminary data.</text>
</comment>
<reference evidence="2 3" key="1">
    <citation type="journal article" date="2024" name="Genome Biol. Evol.">
        <title>Chromosome-level genome assembly of the viviparous eelpout Zoarces viviparus.</title>
        <authorList>
            <person name="Fuhrmann N."/>
            <person name="Brasseur M.V."/>
            <person name="Bakowski C.E."/>
            <person name="Podsiadlowski L."/>
            <person name="Prost S."/>
            <person name="Krehenwinkel H."/>
            <person name="Mayer C."/>
        </authorList>
    </citation>
    <scope>NUCLEOTIDE SEQUENCE [LARGE SCALE GENOMIC DNA]</scope>
    <source>
        <strain evidence="2">NO-MEL_2022_Ind0_liver</strain>
    </source>
</reference>
<dbReference type="EMBL" id="JBCEZU010000067">
    <property type="protein sequence ID" value="KAK9533217.1"/>
    <property type="molecule type" value="Genomic_DNA"/>
</dbReference>
<feature type="region of interest" description="Disordered" evidence="1">
    <location>
        <begin position="51"/>
        <end position="139"/>
    </location>
</feature>
<gene>
    <name evidence="2" type="ORF">VZT92_008354</name>
</gene>
<keyword evidence="3" id="KW-1185">Reference proteome</keyword>
<dbReference type="AlphaFoldDB" id="A0AAW1FFN9"/>
<dbReference type="Proteomes" id="UP001488805">
    <property type="component" value="Unassembled WGS sequence"/>
</dbReference>
<feature type="compositionally biased region" description="Low complexity" evidence="1">
    <location>
        <begin position="51"/>
        <end position="68"/>
    </location>
</feature>